<evidence type="ECO:0000256" key="1">
    <source>
        <dbReference type="ARBA" id="ARBA00004395"/>
    </source>
</evidence>
<dbReference type="InterPro" id="IPR056458">
    <property type="entry name" value="TPR_DOP1_M"/>
</dbReference>
<evidence type="ECO:0000313" key="12">
    <source>
        <dbReference type="EnsemblMetazoa" id="G16786.1:cds"/>
    </source>
</evidence>
<dbReference type="GO" id="GO:0015031">
    <property type="term" value="P:protein transport"/>
    <property type="evidence" value="ECO:0007669"/>
    <property type="project" value="UniProtKB-KW"/>
</dbReference>
<dbReference type="GO" id="GO:0005829">
    <property type="term" value="C:cytosol"/>
    <property type="evidence" value="ECO:0007669"/>
    <property type="project" value="GOC"/>
</dbReference>
<feature type="region of interest" description="Disordered" evidence="7">
    <location>
        <begin position="2254"/>
        <end position="2281"/>
    </location>
</feature>
<keyword evidence="2" id="KW-0813">Transport</keyword>
<proteinExistence type="inferred from homology"/>
<comment type="similarity">
    <text evidence="6">Belongs to the DOP1 family.</text>
</comment>
<feature type="domain" description="DOP1 N-terminal" evidence="8">
    <location>
        <begin position="16"/>
        <end position="301"/>
    </location>
</feature>
<dbReference type="InterPro" id="IPR056459">
    <property type="entry name" value="TPR_DOP1"/>
</dbReference>
<feature type="domain" description="DOP1-like C-terminal" evidence="10">
    <location>
        <begin position="1820"/>
        <end position="2333"/>
    </location>
</feature>
<evidence type="ECO:0008006" key="14">
    <source>
        <dbReference type="Google" id="ProtNLM"/>
    </source>
</evidence>
<dbReference type="GO" id="GO:0006895">
    <property type="term" value="P:Golgi to endosome transport"/>
    <property type="evidence" value="ECO:0007669"/>
    <property type="project" value="InterPro"/>
</dbReference>
<evidence type="ECO:0000259" key="10">
    <source>
        <dbReference type="Pfam" id="PF24598"/>
    </source>
</evidence>
<name>A0A8W8J0Z7_MAGGI</name>
<evidence type="ECO:0000259" key="9">
    <source>
        <dbReference type="Pfam" id="PF24597"/>
    </source>
</evidence>
<keyword evidence="4" id="KW-0333">Golgi apparatus</keyword>
<evidence type="ECO:0000256" key="3">
    <source>
        <dbReference type="ARBA" id="ARBA00022927"/>
    </source>
</evidence>
<accession>A0A8W8J0Z7</accession>
<dbReference type="Pfam" id="PF04118">
    <property type="entry name" value="Dopey_N"/>
    <property type="match status" value="1"/>
</dbReference>
<dbReference type="InterPro" id="IPR016024">
    <property type="entry name" value="ARM-type_fold"/>
</dbReference>
<sequence>MSALTILAEECELLNDSKYRSYITQVEKALKSFEYTSEWADLISALGKLNKVLVGHTKYPVIPKRVTIGKRLAQCLHPALPSGVHLKALETYDIIFKCIGTQRLAQDLFIYSAGLFPLLGHAAMGVKPVLLTVYERHFVSLGKHIKPGLNGLLLGLLPGLEEGSELLDRTVGLLDDFCQAAGHEYFYTCLWECVKSCPSVRLPATTFLLCHYNKKQSMEDQLYMMGLNIDLMVEAVCGAIQDTNVLVQRSLLDFMMLAFPMHNDQLTRADMSKIVLAVVNVVLRRDMSLNRRLYSWLLGSNVTNMAALNIPAEFSRHQTGGDSVSTSSETDLGYFYTFSKDLLIQALKQKLSDTEDEEGDGREGTKLGVLRPFRILMSLLDKPEIGPVILESVLLAVFRCLYRECGSYTKRRQERREGGVSSKSWKLEEERDERTQSELIKTSNLLFGAFEPYFIWDYVARMFEASCQKCVSSKRVRRTNSVQETDIPALPELCTLVEYLLDIISLETFLETQTDHLPDLLFRITNTMTSYCGDISEGDMSCTIHLCSKLLSKVQPPMNAIDNNLDESEITPDFPDEVNLQDIQRLQESTELEKENQSGEETKKQTHEQSEDTDHPTEGHLSSGPTQRSMKRQRSRYPLNMMQACVECYQNFFHMYSTTKVLQSEEITRQCMERLVCPQEGMRSEESDSVLDTASEYSFEDHVPSAIDQSNYQTLVPADRLSEDVITTFKHACKLLSEFSNFPIYCTDFQKALKRSQTEDENLPRWLCDLMTCNIAVENFDIQTTTIGIVMELIQLTRSVGSDDPDHSTVDHTPTGGTVSVMILPALLPRHLKYLNENTVFYKVIAEILWEFLDSSCPEHHQQTVRLFHNLHQVAPSSWVCEDVIGRYLVTDNQVEKIEAFKRFAVLWHLTRNIRDHISPSGSARKFDSQGFFVHTDDYWKECLEWSMFVVLDSLREEDSAVKSVATNWLTHLLQRGDIGRILDPILHMLLHPDTARVSVQHVNIHTPRKVHLSESSEEGSEAQIYAISSEGGNIIYHVSSEGRKITGRKAENLKQIALVMGEHGSTSLTPHDQELHFERVRPDDLNLRINPWGSESSLDRFDGFDQSTPTQQANLTNAKRLDKETCYKEGIYFGNEGEEPTEDEKDSAPSSLEAAGWVIDIVMDQVFDQTMVENKQMTESATEQKPLERTESVTSSELQDQDILNNIERRGLEMDSPTGSELDLSKATLREDKVNTDIHTLHMHMLLYTQRYDSKRTLYALEMLKSMLQTCPRLLVTALVTTSISSVRTRHLAKIQTLLARHRKSIFGKNFFGELPSEVLSSYRSNMFIEVMISICLYFIRSYFPNLMMSKLSVEELNCNKEVHILATEVLTCLLSELIAIMKDSGKSLMSYIKDLLSRCKLQKAVLYSCLASVYNSRVKDPCQSSSNITEAIILFNEENLDPSSNETFQIKLLNLMLVMIMLEHNVQKIQNENEAAAPTSQDTEKQGVSLHQSMMNVKFSAGQAVVQQQMFVSCVLSALKQQHMAHMHRHWVAMVTSSLPYMGKSLPNIVLVVTSQLCKNLEILATSYKQEDSGSKESTRRRCLPVDHLVSVLEGLTTLCHFCLLDSVAPVSVGLQTPSLNTVTMETSSAGQILNNLINVFNPSTNSREVSPARESTPAPVMEARRGLLSIMPRIIACMTSLWRAVNVDEDSSNVLESNTWIMGRPKVIRQCILSFLSPLSLPHGIHLLGAVGVAWNDRRKKSTPTNKKISPCEDQLLLVDLISAIKVLPTDTLVQTVNKVLKQPPQTEIAKNKVIDGILLYLISQKSVPLEVNILQFFYSYVQQTPVTSLMDSWGSFLTLIREGMQLNLSPPGKFLLFQILCEFVQKIPQIEEKKSQKELQELSQRILEMVSLIAGSSLEQTTWLRRNLAVKQTPQIAGSEIDDESETDQEMMERKVADPKQISALDSKYSVQALSLLAELTAPLLDVIYSSEEKDKVAPFLSTLLYNVFPYLRNHSFPNIPSFRACSQILSSVSGYQYTRKAWRREALDLLLDPAFFQMDVRCLGFWRTVVDNLMTHDKTTFKDLMSRVSITQSGSLNLFSSKEQELEQRAQMLKRLAFTIFCSEPDQYQKSMPDIQERLAESLRVPHQAPSIMAQVFLCVRVLILRMSCHQLTSLWPTVITEMVQVFMQIEQELSNDTDEFKTQIARIAALDSSWAHLGNGLNAHNNPAWLQLYLSVCKLLDLALALPADVVPQFQLYRWAFIGGAAAGNDNDDSEEEEEEEEEKKDKKKKKKKKRPKFVPHIIRLTRLINERVGGATPIMKQIPGRPLLTQTHLKSLSELQPFFNTLCHAGPSDGDYVVGKQKPGQYGAQNGVGQGHRKGIPKSKSFPAKIDKCQRTDSQLGAQQKTHRQIIEELVGRDFLEPCPLH</sequence>
<feature type="region of interest" description="Disordered" evidence="7">
    <location>
        <begin position="590"/>
        <end position="634"/>
    </location>
</feature>
<dbReference type="GO" id="GO:0000139">
    <property type="term" value="C:Golgi membrane"/>
    <property type="evidence" value="ECO:0007669"/>
    <property type="project" value="UniProtKB-SubCell"/>
</dbReference>
<dbReference type="InterPro" id="IPR007249">
    <property type="entry name" value="DOP1_N"/>
</dbReference>
<feature type="domain" description="DOP1-like TPR" evidence="11">
    <location>
        <begin position="1240"/>
        <end position="1608"/>
    </location>
</feature>
<evidence type="ECO:0000313" key="13">
    <source>
        <dbReference type="Proteomes" id="UP000005408"/>
    </source>
</evidence>
<evidence type="ECO:0000259" key="8">
    <source>
        <dbReference type="Pfam" id="PF04118"/>
    </source>
</evidence>
<dbReference type="InterPro" id="IPR040314">
    <property type="entry name" value="DOP1"/>
</dbReference>
<dbReference type="EnsemblMetazoa" id="G16786.1">
    <property type="protein sequence ID" value="G16786.1:cds"/>
    <property type="gene ID" value="G16786"/>
</dbReference>
<dbReference type="Pfam" id="PF24597">
    <property type="entry name" value="TPR_DOP1_M"/>
    <property type="match status" value="1"/>
</dbReference>
<reference evidence="12" key="1">
    <citation type="submission" date="2022-08" db="UniProtKB">
        <authorList>
            <consortium name="EnsemblMetazoa"/>
        </authorList>
    </citation>
    <scope>IDENTIFICATION</scope>
    <source>
        <strain evidence="12">05x7-T-G4-1.051#20</strain>
    </source>
</reference>
<feature type="region of interest" description="Disordered" evidence="7">
    <location>
        <begin position="1177"/>
        <end position="1199"/>
    </location>
</feature>
<dbReference type="Proteomes" id="UP000005408">
    <property type="component" value="Unassembled WGS sequence"/>
</dbReference>
<evidence type="ECO:0000256" key="7">
    <source>
        <dbReference type="SAM" id="MobiDB-lite"/>
    </source>
</evidence>
<evidence type="ECO:0000256" key="6">
    <source>
        <dbReference type="ARBA" id="ARBA00046326"/>
    </source>
</evidence>
<dbReference type="PANTHER" id="PTHR14042">
    <property type="entry name" value="DOPEY-RELATED"/>
    <property type="match status" value="1"/>
</dbReference>
<protein>
    <recommendedName>
        <fullName evidence="14">Protein dopey-1</fullName>
    </recommendedName>
</protein>
<keyword evidence="13" id="KW-1185">Reference proteome</keyword>
<feature type="compositionally biased region" description="Basic and acidic residues" evidence="7">
    <location>
        <begin position="591"/>
        <end position="618"/>
    </location>
</feature>
<dbReference type="GO" id="GO:0005802">
    <property type="term" value="C:trans-Golgi network"/>
    <property type="evidence" value="ECO:0007669"/>
    <property type="project" value="TreeGrafter"/>
</dbReference>
<evidence type="ECO:0000256" key="4">
    <source>
        <dbReference type="ARBA" id="ARBA00023034"/>
    </source>
</evidence>
<feature type="domain" description="DOP1-like middle TPR" evidence="9">
    <location>
        <begin position="334"/>
        <end position="556"/>
    </location>
</feature>
<dbReference type="Pfam" id="PF24598">
    <property type="entry name" value="DOP1_C"/>
    <property type="match status" value="1"/>
</dbReference>
<keyword evidence="3" id="KW-0653">Protein transport</keyword>
<organism evidence="12 13">
    <name type="scientific">Magallana gigas</name>
    <name type="common">Pacific oyster</name>
    <name type="synonym">Crassostrea gigas</name>
    <dbReference type="NCBI Taxonomy" id="29159"/>
    <lineage>
        <taxon>Eukaryota</taxon>
        <taxon>Metazoa</taxon>
        <taxon>Spiralia</taxon>
        <taxon>Lophotrochozoa</taxon>
        <taxon>Mollusca</taxon>
        <taxon>Bivalvia</taxon>
        <taxon>Autobranchia</taxon>
        <taxon>Pteriomorphia</taxon>
        <taxon>Ostreida</taxon>
        <taxon>Ostreoidea</taxon>
        <taxon>Ostreidae</taxon>
        <taxon>Magallana</taxon>
    </lineage>
</organism>
<dbReference type="Pfam" id="PF24601">
    <property type="entry name" value="TPR_DOP1"/>
    <property type="match status" value="1"/>
</dbReference>
<dbReference type="GO" id="GO:0005768">
    <property type="term" value="C:endosome"/>
    <property type="evidence" value="ECO:0007669"/>
    <property type="project" value="TreeGrafter"/>
</dbReference>
<evidence type="ECO:0000256" key="2">
    <source>
        <dbReference type="ARBA" id="ARBA00022448"/>
    </source>
</evidence>
<dbReference type="InterPro" id="IPR056457">
    <property type="entry name" value="DOP1_C"/>
</dbReference>
<feature type="compositionally biased region" description="Basic residues" evidence="7">
    <location>
        <begin position="2272"/>
        <end position="2281"/>
    </location>
</feature>
<keyword evidence="5" id="KW-0472">Membrane</keyword>
<dbReference type="PANTHER" id="PTHR14042:SF24">
    <property type="entry name" value="PROTEIN DOPEY-1 HOMOLOG"/>
    <property type="match status" value="1"/>
</dbReference>
<comment type="subcellular location">
    <subcellularLocation>
        <location evidence="1">Golgi apparatus membrane</location>
        <topology evidence="1">Peripheral membrane protein</topology>
    </subcellularLocation>
</comment>
<evidence type="ECO:0000256" key="5">
    <source>
        <dbReference type="ARBA" id="ARBA00023136"/>
    </source>
</evidence>
<evidence type="ECO:0000259" key="11">
    <source>
        <dbReference type="Pfam" id="PF24601"/>
    </source>
</evidence>
<feature type="compositionally biased region" description="Acidic residues" evidence="7">
    <location>
        <begin position="2256"/>
        <end position="2269"/>
    </location>
</feature>
<dbReference type="SUPFAM" id="SSF48371">
    <property type="entry name" value="ARM repeat"/>
    <property type="match status" value="1"/>
</dbReference>